<dbReference type="EMBL" id="JAHUTJ010001322">
    <property type="protein sequence ID" value="MED6264589.1"/>
    <property type="molecule type" value="Genomic_DNA"/>
</dbReference>
<protein>
    <submittedName>
        <fullName evidence="1">Uncharacterized protein</fullName>
    </submittedName>
</protein>
<dbReference type="Proteomes" id="UP001352852">
    <property type="component" value="Unassembled WGS sequence"/>
</dbReference>
<evidence type="ECO:0000313" key="1">
    <source>
        <dbReference type="EMBL" id="MED6264589.1"/>
    </source>
</evidence>
<accession>A0ABU7CPI3</accession>
<proteinExistence type="predicted"/>
<organism evidence="1 2">
    <name type="scientific">Characodon lateralis</name>
    <dbReference type="NCBI Taxonomy" id="208331"/>
    <lineage>
        <taxon>Eukaryota</taxon>
        <taxon>Metazoa</taxon>
        <taxon>Chordata</taxon>
        <taxon>Craniata</taxon>
        <taxon>Vertebrata</taxon>
        <taxon>Euteleostomi</taxon>
        <taxon>Actinopterygii</taxon>
        <taxon>Neopterygii</taxon>
        <taxon>Teleostei</taxon>
        <taxon>Neoteleostei</taxon>
        <taxon>Acanthomorphata</taxon>
        <taxon>Ovalentaria</taxon>
        <taxon>Atherinomorphae</taxon>
        <taxon>Cyprinodontiformes</taxon>
        <taxon>Goodeidae</taxon>
        <taxon>Characodon</taxon>
    </lineage>
</organism>
<comment type="caution">
    <text evidence="1">The sequence shown here is derived from an EMBL/GenBank/DDBJ whole genome shotgun (WGS) entry which is preliminary data.</text>
</comment>
<sequence>MLSFQIIQQIIAFSNSTRLRHPCQPSFKCSPKAAVNLTPLVSYNGSLMQEKGIRMSLCVFCCKGSFALLIMRHQSRLLASVKPDRISCVQLLHKAVDKEILCSVMRDRWCTGGDKV</sequence>
<gene>
    <name evidence="1" type="ORF">CHARACLAT_016393</name>
</gene>
<name>A0ABU7CPI3_9TELE</name>
<keyword evidence="2" id="KW-1185">Reference proteome</keyword>
<reference evidence="1 2" key="1">
    <citation type="submission" date="2021-06" db="EMBL/GenBank/DDBJ databases">
        <authorList>
            <person name="Palmer J.M."/>
        </authorList>
    </citation>
    <scope>NUCLEOTIDE SEQUENCE [LARGE SCALE GENOMIC DNA]</scope>
    <source>
        <strain evidence="1 2">CL_MEX2019</strain>
        <tissue evidence="1">Muscle</tissue>
    </source>
</reference>
<evidence type="ECO:0000313" key="2">
    <source>
        <dbReference type="Proteomes" id="UP001352852"/>
    </source>
</evidence>